<comment type="caution">
    <text evidence="2">The sequence shown here is derived from an EMBL/GenBank/DDBJ whole genome shotgun (WGS) entry which is preliminary data.</text>
</comment>
<name>A0A9P9BGX4_9PEZI</name>
<reference evidence="2" key="1">
    <citation type="journal article" date="2021" name="Nat. Commun.">
        <title>Genetic determinants of endophytism in the Arabidopsis root mycobiome.</title>
        <authorList>
            <person name="Mesny F."/>
            <person name="Miyauchi S."/>
            <person name="Thiergart T."/>
            <person name="Pickel B."/>
            <person name="Atanasova L."/>
            <person name="Karlsson M."/>
            <person name="Huettel B."/>
            <person name="Barry K.W."/>
            <person name="Haridas S."/>
            <person name="Chen C."/>
            <person name="Bauer D."/>
            <person name="Andreopoulos W."/>
            <person name="Pangilinan J."/>
            <person name="LaButti K."/>
            <person name="Riley R."/>
            <person name="Lipzen A."/>
            <person name="Clum A."/>
            <person name="Drula E."/>
            <person name="Henrissat B."/>
            <person name="Kohler A."/>
            <person name="Grigoriev I.V."/>
            <person name="Martin F.M."/>
            <person name="Hacquard S."/>
        </authorList>
    </citation>
    <scope>NUCLEOTIDE SEQUENCE</scope>
    <source>
        <strain evidence="2">MPI-CAGE-CH-0230</strain>
    </source>
</reference>
<dbReference type="Proteomes" id="UP000756346">
    <property type="component" value="Unassembled WGS sequence"/>
</dbReference>
<accession>A0A9P9BGX4</accession>
<feature type="region of interest" description="Disordered" evidence="1">
    <location>
        <begin position="74"/>
        <end position="168"/>
    </location>
</feature>
<proteinExistence type="predicted"/>
<evidence type="ECO:0000313" key="2">
    <source>
        <dbReference type="EMBL" id="KAH7016507.1"/>
    </source>
</evidence>
<organism evidence="2 3">
    <name type="scientific">Microdochium trichocladiopsis</name>
    <dbReference type="NCBI Taxonomy" id="1682393"/>
    <lineage>
        <taxon>Eukaryota</taxon>
        <taxon>Fungi</taxon>
        <taxon>Dikarya</taxon>
        <taxon>Ascomycota</taxon>
        <taxon>Pezizomycotina</taxon>
        <taxon>Sordariomycetes</taxon>
        <taxon>Xylariomycetidae</taxon>
        <taxon>Xylariales</taxon>
        <taxon>Microdochiaceae</taxon>
        <taxon>Microdochium</taxon>
    </lineage>
</organism>
<protein>
    <submittedName>
        <fullName evidence="2">Uncharacterized protein</fullName>
    </submittedName>
</protein>
<evidence type="ECO:0000256" key="1">
    <source>
        <dbReference type="SAM" id="MobiDB-lite"/>
    </source>
</evidence>
<keyword evidence="3" id="KW-1185">Reference proteome</keyword>
<dbReference type="AlphaFoldDB" id="A0A9P9BGX4"/>
<feature type="compositionally biased region" description="Low complexity" evidence="1">
    <location>
        <begin position="80"/>
        <end position="92"/>
    </location>
</feature>
<feature type="compositionally biased region" description="Polar residues" evidence="1">
    <location>
        <begin position="101"/>
        <end position="122"/>
    </location>
</feature>
<dbReference type="GeneID" id="70186972"/>
<gene>
    <name evidence="2" type="ORF">B0I36DRAFT_355288</name>
</gene>
<dbReference type="EMBL" id="JAGTJQ010000012">
    <property type="protein sequence ID" value="KAH7016507.1"/>
    <property type="molecule type" value="Genomic_DNA"/>
</dbReference>
<dbReference type="RefSeq" id="XP_046006131.1">
    <property type="nucleotide sequence ID" value="XM_046157426.1"/>
</dbReference>
<evidence type="ECO:0000313" key="3">
    <source>
        <dbReference type="Proteomes" id="UP000756346"/>
    </source>
</evidence>
<sequence>MHPEKGTGAMARILRRQPSILDLGPGVLPKKYVSATETIRQPRPGFGREPTVLKREVCDHLHEGKNRPLRVRHAVKQHEAAASSSSQEAAYSPFAPPPGGLNTSALSSITEEDSCSQAQLSGRASARKPCTAGPLRHVTTPTLEVPGPDDRQKPARSTSDLGPATGTCATTSVERLRRSSKVLSEPFPFHVRFSPEQSYPVRKLDCRQDSETGGVIITISWEKTRLLVDNFHVKGAWEELNNRLLQKFGTTWMHTDGENQLPGSEDQTSFEYHMVSELELSMQDDQLILVASWPDSDVSVVVA</sequence>